<dbReference type="EMBL" id="JATAAI010000001">
    <property type="protein sequence ID" value="KAK1749130.1"/>
    <property type="molecule type" value="Genomic_DNA"/>
</dbReference>
<dbReference type="Pfam" id="PF03665">
    <property type="entry name" value="UPF0172"/>
    <property type="match status" value="1"/>
</dbReference>
<name>A0AAD9DKI0_9STRA</name>
<dbReference type="InterPro" id="IPR005366">
    <property type="entry name" value="EMC8/9"/>
</dbReference>
<protein>
    <submittedName>
        <fullName evidence="1">MPN domain-containing protein</fullName>
    </submittedName>
</protein>
<keyword evidence="2" id="KW-1185">Reference proteome</keyword>
<evidence type="ECO:0000313" key="1">
    <source>
        <dbReference type="EMBL" id="KAK1749130.1"/>
    </source>
</evidence>
<proteinExistence type="predicted"/>
<accession>A0AAD9DKI0</accession>
<dbReference type="Gene3D" id="3.40.140.10">
    <property type="entry name" value="Cytidine Deaminase, domain 2"/>
    <property type="match status" value="1"/>
</dbReference>
<dbReference type="AlphaFoldDB" id="A0AAD9DKI0"/>
<comment type="caution">
    <text evidence="1">The sequence shown here is derived from an EMBL/GenBank/DDBJ whole genome shotgun (WGS) entry which is preliminary data.</text>
</comment>
<evidence type="ECO:0000313" key="2">
    <source>
        <dbReference type="Proteomes" id="UP001224775"/>
    </source>
</evidence>
<sequence>MSTSNQHISVSSLAETKMALHSAKHGLSNPIHGIVIGKRSGDDNNVLEIVDAIPVCHEVPTKPIVDMALRLVDAHLQQQGGDDLTIIGWYTSNASTLDDDTPNLSACRIASSMSDNCQDGGDNFILVLVTTSGLLAAVSKDSDSSLSLCRVFQKDTKTKTFSSEVNSSFVTQENDTSYIISKALSKEMPIYDFVDHISNYGSEDWNNMDWIKNGAIKL</sequence>
<dbReference type="PANTHER" id="PTHR12941:SF10">
    <property type="entry name" value="ER MEMBRANE PROTEIN COMPLEX SUBUNIT 8_9 HOMOLOG"/>
    <property type="match status" value="1"/>
</dbReference>
<dbReference type="GO" id="GO:0072546">
    <property type="term" value="C:EMC complex"/>
    <property type="evidence" value="ECO:0007669"/>
    <property type="project" value="InterPro"/>
</dbReference>
<dbReference type="Proteomes" id="UP001224775">
    <property type="component" value="Unassembled WGS sequence"/>
</dbReference>
<dbReference type="PANTHER" id="PTHR12941">
    <property type="entry name" value="ER MEMBRANE PROTEIN COMPLEX"/>
    <property type="match status" value="1"/>
</dbReference>
<reference evidence="1" key="1">
    <citation type="submission" date="2023-06" db="EMBL/GenBank/DDBJ databases">
        <title>Survivors Of The Sea: Transcriptome response of Skeletonema marinoi to long-term dormancy.</title>
        <authorList>
            <person name="Pinder M.I.M."/>
            <person name="Kourtchenko O."/>
            <person name="Robertson E.K."/>
            <person name="Larsson T."/>
            <person name="Maumus F."/>
            <person name="Osuna-Cruz C.M."/>
            <person name="Vancaester E."/>
            <person name="Stenow R."/>
            <person name="Vandepoele K."/>
            <person name="Ploug H."/>
            <person name="Bruchert V."/>
            <person name="Godhe A."/>
            <person name="Topel M."/>
        </authorList>
    </citation>
    <scope>NUCLEOTIDE SEQUENCE</scope>
    <source>
        <strain evidence="1">R05AC</strain>
    </source>
</reference>
<organism evidence="1 2">
    <name type="scientific">Skeletonema marinoi</name>
    <dbReference type="NCBI Taxonomy" id="267567"/>
    <lineage>
        <taxon>Eukaryota</taxon>
        <taxon>Sar</taxon>
        <taxon>Stramenopiles</taxon>
        <taxon>Ochrophyta</taxon>
        <taxon>Bacillariophyta</taxon>
        <taxon>Coscinodiscophyceae</taxon>
        <taxon>Thalassiosirophycidae</taxon>
        <taxon>Thalassiosirales</taxon>
        <taxon>Skeletonemataceae</taxon>
        <taxon>Skeletonema</taxon>
        <taxon>Skeletonema marinoi-dohrnii complex</taxon>
    </lineage>
</organism>
<gene>
    <name evidence="1" type="ORF">QTG54_001069</name>
</gene>